<dbReference type="AlphaFoldDB" id="A0AB39UVR3"/>
<accession>A0AB39UVR3</accession>
<gene>
    <name evidence="3" type="ORF">AAIA72_15155</name>
</gene>
<dbReference type="KEGG" id="tcd:AAIA72_15155"/>
<keyword evidence="2" id="KW-1133">Transmembrane helix</keyword>
<dbReference type="RefSeq" id="WP_369601131.1">
    <property type="nucleotide sequence ID" value="NZ_CP154858.1"/>
</dbReference>
<keyword evidence="2" id="KW-0812">Transmembrane</keyword>
<keyword evidence="2" id="KW-0472">Membrane</keyword>
<feature type="transmembrane region" description="Helical" evidence="2">
    <location>
        <begin position="30"/>
        <end position="52"/>
    </location>
</feature>
<sequence length="180" mass="20626">MSTRDTEDDQSLSEEQRIQMLERSMSLNRIILLFLAILAVVSLSVSITWLMLSATSEDPTPQIREELAQLKQENARLREDIEALRGQLPALTEELPKLRALVTNSSTPALQQILLDQEKSIQSFLKALKTGMYDLARMIPGSRTWLDIYGQQMDEALRESLDRMRRLQRLKNGEEALQLN</sequence>
<evidence type="ECO:0000256" key="2">
    <source>
        <dbReference type="SAM" id="Phobius"/>
    </source>
</evidence>
<evidence type="ECO:0000256" key="1">
    <source>
        <dbReference type="SAM" id="Coils"/>
    </source>
</evidence>
<keyword evidence="1" id="KW-0175">Coiled coil</keyword>
<dbReference type="EMBL" id="CP154858">
    <property type="protein sequence ID" value="XDT72117.1"/>
    <property type="molecule type" value="Genomic_DNA"/>
</dbReference>
<protein>
    <submittedName>
        <fullName evidence="3">Uncharacterized protein</fullName>
    </submittedName>
</protein>
<reference evidence="3" key="1">
    <citation type="submission" date="2024-05" db="EMBL/GenBank/DDBJ databases">
        <title>Genome sequencing of novel strain.</title>
        <authorList>
            <person name="Ganbat D."/>
            <person name="Ganbat S."/>
            <person name="Lee S.-J."/>
        </authorList>
    </citation>
    <scope>NUCLEOTIDE SEQUENCE</scope>
    <source>
        <strain evidence="3">SMD15-11</strain>
    </source>
</reference>
<proteinExistence type="predicted"/>
<evidence type="ECO:0000313" key="3">
    <source>
        <dbReference type="EMBL" id="XDT72117.1"/>
    </source>
</evidence>
<organism evidence="3">
    <name type="scientific">Thermohahella caldifontis</name>
    <dbReference type="NCBI Taxonomy" id="3142973"/>
    <lineage>
        <taxon>Bacteria</taxon>
        <taxon>Pseudomonadati</taxon>
        <taxon>Pseudomonadota</taxon>
        <taxon>Gammaproteobacteria</taxon>
        <taxon>Oceanospirillales</taxon>
        <taxon>Hahellaceae</taxon>
        <taxon>Thermohahella</taxon>
    </lineage>
</organism>
<name>A0AB39UVR3_9GAMM</name>
<feature type="coiled-coil region" evidence="1">
    <location>
        <begin position="60"/>
        <end position="94"/>
    </location>
</feature>